<dbReference type="EMBL" id="JAWRCO010000002">
    <property type="protein sequence ID" value="MDW6004658.1"/>
    <property type="molecule type" value="Genomic_DNA"/>
</dbReference>
<keyword evidence="6 12" id="KW-0067">ATP-binding</keyword>
<dbReference type="GO" id="GO:0015833">
    <property type="term" value="P:peptide transport"/>
    <property type="evidence" value="ECO:0007669"/>
    <property type="project" value="InterPro"/>
</dbReference>
<dbReference type="InterPro" id="IPR013563">
    <property type="entry name" value="Oligopep_ABC_C"/>
</dbReference>
<organism evidence="12 13">
    <name type="scientific">Vibrio mangrovi</name>
    <dbReference type="NCBI Taxonomy" id="474394"/>
    <lineage>
        <taxon>Bacteria</taxon>
        <taxon>Pseudomonadati</taxon>
        <taxon>Pseudomonadota</taxon>
        <taxon>Gammaproteobacteria</taxon>
        <taxon>Vibrionales</taxon>
        <taxon>Vibrionaceae</taxon>
        <taxon>Vibrio</taxon>
    </lineage>
</organism>
<dbReference type="Pfam" id="PF00005">
    <property type="entry name" value="ABC_tran"/>
    <property type="match status" value="1"/>
</dbReference>
<dbReference type="InterPro" id="IPR003593">
    <property type="entry name" value="AAA+_ATPase"/>
</dbReference>
<dbReference type="SMART" id="SM00382">
    <property type="entry name" value="AAA"/>
    <property type="match status" value="1"/>
</dbReference>
<sequence>MNNLQHEISAEPLLKVDGLTVDFQTDKGVARAINGISFEVMPGESVAIVGESGCGKSVSSMAIMGLIPSPPGKIVSGSIRFQGKELVGLNEKAYRHIRGNEVSMIFQEPMTALNPVLRIETQMVDVIRNHQKISRKQAAARAIEMLRMVGIPSPERRIREYPHQLSGGMRQRVMIAMALSCRPALLLADEPTTALDVTIQAQVMHEIKQLKQSLDMAVILVTHDLGVVAESCQRVVVMYCGEVVEQGPVTAIFNHPKHPYTQGLLQSIPVVRQQKIARLPTIEGMVPDLFHLPTGCRFADRCHRVTPQCRQSTPVLSGSQEHRAACFHISEAS</sequence>
<keyword evidence="3" id="KW-0813">Transport</keyword>
<comment type="catalytic activity">
    <reaction evidence="9">
        <text>a dipeptide(out) + ATP + H2O = a dipeptide(in) + ADP + phosphate + H(+)</text>
        <dbReference type="Rhea" id="RHEA:23120"/>
        <dbReference type="ChEBI" id="CHEBI:15377"/>
        <dbReference type="ChEBI" id="CHEBI:15378"/>
        <dbReference type="ChEBI" id="CHEBI:30616"/>
        <dbReference type="ChEBI" id="CHEBI:43474"/>
        <dbReference type="ChEBI" id="CHEBI:90799"/>
        <dbReference type="ChEBI" id="CHEBI:456216"/>
        <dbReference type="EC" id="7.4.2.9"/>
    </reaction>
</comment>
<dbReference type="GO" id="GO:0055085">
    <property type="term" value="P:transmembrane transport"/>
    <property type="evidence" value="ECO:0007669"/>
    <property type="project" value="UniProtKB-ARBA"/>
</dbReference>
<evidence type="ECO:0000313" key="11">
    <source>
        <dbReference type="EMBL" id="MDW6004658.1"/>
    </source>
</evidence>
<evidence type="ECO:0000259" key="10">
    <source>
        <dbReference type="PROSITE" id="PS50893"/>
    </source>
</evidence>
<evidence type="ECO:0000256" key="5">
    <source>
        <dbReference type="ARBA" id="ARBA00022741"/>
    </source>
</evidence>
<evidence type="ECO:0000313" key="14">
    <source>
        <dbReference type="Proteomes" id="UP001283366"/>
    </source>
</evidence>
<dbReference type="Pfam" id="PF08352">
    <property type="entry name" value="oligo_HPY"/>
    <property type="match status" value="1"/>
</dbReference>
<accession>A0A1Y6ITI8</accession>
<keyword evidence="14" id="KW-1185">Reference proteome</keyword>
<gene>
    <name evidence="12" type="primary">oppD_3</name>
    <name evidence="11" type="ORF">SBX37_17520</name>
    <name evidence="12" type="ORF">VIM7927_02223</name>
</gene>
<dbReference type="InterPro" id="IPR017871">
    <property type="entry name" value="ABC_transporter-like_CS"/>
</dbReference>
<dbReference type="CDD" id="cd03257">
    <property type="entry name" value="ABC_NikE_OppD_transporters"/>
    <property type="match status" value="1"/>
</dbReference>
<keyword evidence="4" id="KW-1003">Cell membrane</keyword>
<evidence type="ECO:0000256" key="1">
    <source>
        <dbReference type="ARBA" id="ARBA00004417"/>
    </source>
</evidence>
<dbReference type="InterPro" id="IPR027417">
    <property type="entry name" value="P-loop_NTPase"/>
</dbReference>
<reference evidence="12 13" key="1">
    <citation type="submission" date="2017-05" db="EMBL/GenBank/DDBJ databases">
        <authorList>
            <person name="Song R."/>
            <person name="Chenine A.L."/>
            <person name="Ruprecht R.M."/>
        </authorList>
    </citation>
    <scope>NUCLEOTIDE SEQUENCE [LARGE SCALE GENOMIC DNA]</scope>
    <source>
        <strain evidence="12 13">CECT 7927</strain>
    </source>
</reference>
<evidence type="ECO:0000256" key="2">
    <source>
        <dbReference type="ARBA" id="ARBA00005417"/>
    </source>
</evidence>
<evidence type="ECO:0000256" key="3">
    <source>
        <dbReference type="ARBA" id="ARBA00022448"/>
    </source>
</evidence>
<dbReference type="AlphaFoldDB" id="A0A1Y6ITI8"/>
<evidence type="ECO:0000313" key="13">
    <source>
        <dbReference type="Proteomes" id="UP000196125"/>
    </source>
</evidence>
<dbReference type="GO" id="GO:0005524">
    <property type="term" value="F:ATP binding"/>
    <property type="evidence" value="ECO:0007669"/>
    <property type="project" value="UniProtKB-KW"/>
</dbReference>
<dbReference type="SUPFAM" id="SSF52540">
    <property type="entry name" value="P-loop containing nucleoside triphosphate hydrolases"/>
    <property type="match status" value="1"/>
</dbReference>
<evidence type="ECO:0000256" key="4">
    <source>
        <dbReference type="ARBA" id="ARBA00022475"/>
    </source>
</evidence>
<dbReference type="NCBIfam" id="TIGR01727">
    <property type="entry name" value="oligo_HPY"/>
    <property type="match status" value="1"/>
</dbReference>
<comment type="similarity">
    <text evidence="2">Belongs to the ABC transporter superfamily.</text>
</comment>
<proteinExistence type="inferred from homology"/>
<evidence type="ECO:0000256" key="7">
    <source>
        <dbReference type="ARBA" id="ARBA00023136"/>
    </source>
</evidence>
<dbReference type="PROSITE" id="PS00211">
    <property type="entry name" value="ABC_TRANSPORTER_1"/>
    <property type="match status" value="1"/>
</dbReference>
<evidence type="ECO:0000256" key="6">
    <source>
        <dbReference type="ARBA" id="ARBA00022840"/>
    </source>
</evidence>
<dbReference type="EMBL" id="FXXI01000003">
    <property type="protein sequence ID" value="SMS00948.1"/>
    <property type="molecule type" value="Genomic_DNA"/>
</dbReference>
<feature type="domain" description="ABC transporter" evidence="10">
    <location>
        <begin position="14"/>
        <end position="265"/>
    </location>
</feature>
<dbReference type="Proteomes" id="UP001283366">
    <property type="component" value="Unassembled WGS sequence"/>
</dbReference>
<dbReference type="PANTHER" id="PTHR43297">
    <property type="entry name" value="OLIGOPEPTIDE TRANSPORT ATP-BINDING PROTEIN APPD"/>
    <property type="match status" value="1"/>
</dbReference>
<dbReference type="GO" id="GO:0016887">
    <property type="term" value="F:ATP hydrolysis activity"/>
    <property type="evidence" value="ECO:0007669"/>
    <property type="project" value="InterPro"/>
</dbReference>
<dbReference type="FunFam" id="3.40.50.300:FF:000016">
    <property type="entry name" value="Oligopeptide ABC transporter ATP-binding component"/>
    <property type="match status" value="1"/>
</dbReference>
<keyword evidence="5" id="KW-0547">Nucleotide-binding</keyword>
<dbReference type="RefSeq" id="WP_087480992.1">
    <property type="nucleotide sequence ID" value="NZ_AP024884.1"/>
</dbReference>
<dbReference type="OrthoDB" id="9784450at2"/>
<dbReference type="Gene3D" id="3.40.50.300">
    <property type="entry name" value="P-loop containing nucleotide triphosphate hydrolases"/>
    <property type="match status" value="1"/>
</dbReference>
<dbReference type="InterPro" id="IPR050388">
    <property type="entry name" value="ABC_Ni/Peptide_Import"/>
</dbReference>
<protein>
    <recommendedName>
        <fullName evidence="8">ABC-type dipeptide transporter</fullName>
        <ecNumber evidence="8">7.4.2.9</ecNumber>
    </recommendedName>
</protein>
<dbReference type="EC" id="7.4.2.9" evidence="8"/>
<dbReference type="InterPro" id="IPR003439">
    <property type="entry name" value="ABC_transporter-like_ATP-bd"/>
</dbReference>
<dbReference type="PROSITE" id="PS50893">
    <property type="entry name" value="ABC_TRANSPORTER_2"/>
    <property type="match status" value="1"/>
</dbReference>
<evidence type="ECO:0000256" key="9">
    <source>
        <dbReference type="ARBA" id="ARBA00047356"/>
    </source>
</evidence>
<name>A0A1Y6ITI8_9VIBR</name>
<keyword evidence="7" id="KW-0472">Membrane</keyword>
<reference evidence="11 14" key="2">
    <citation type="submission" date="2023-11" db="EMBL/GenBank/DDBJ databases">
        <title>Plant-associative lifestyle of Vibrio porteresiae and its evolutionary dynamics.</title>
        <authorList>
            <person name="Rameshkumar N."/>
            <person name="Kirti K."/>
        </authorList>
    </citation>
    <scope>NUCLEOTIDE SEQUENCE [LARGE SCALE GENOMIC DNA]</scope>
    <source>
        <strain evidence="11 14">MSSRF38</strain>
    </source>
</reference>
<dbReference type="Proteomes" id="UP000196125">
    <property type="component" value="Unassembled WGS sequence"/>
</dbReference>
<dbReference type="GO" id="GO:0005886">
    <property type="term" value="C:plasma membrane"/>
    <property type="evidence" value="ECO:0007669"/>
    <property type="project" value="UniProtKB-SubCell"/>
</dbReference>
<evidence type="ECO:0000313" key="12">
    <source>
        <dbReference type="EMBL" id="SMS00948.1"/>
    </source>
</evidence>
<dbReference type="PANTHER" id="PTHR43297:SF2">
    <property type="entry name" value="DIPEPTIDE TRANSPORT ATP-BINDING PROTEIN DPPD"/>
    <property type="match status" value="1"/>
</dbReference>
<comment type="subcellular location">
    <subcellularLocation>
        <location evidence="1">Cell inner membrane</location>
        <topology evidence="1">Peripheral membrane protein</topology>
    </subcellularLocation>
</comment>
<evidence type="ECO:0000256" key="8">
    <source>
        <dbReference type="ARBA" id="ARBA00038852"/>
    </source>
</evidence>